<accession>A0ABP8KJF4</accession>
<sequence length="65" mass="6242">MNPGCTAMAAILVIMRFRGAGTAVLVECDSPAHAVAVGAAARGVPGVVDVVPAGATVLIEPDGAG</sequence>
<evidence type="ECO:0000313" key="1">
    <source>
        <dbReference type="EMBL" id="GAA4407916.1"/>
    </source>
</evidence>
<organism evidence="1 2">
    <name type="scientific">Tsukamurella soli</name>
    <dbReference type="NCBI Taxonomy" id="644556"/>
    <lineage>
        <taxon>Bacteria</taxon>
        <taxon>Bacillati</taxon>
        <taxon>Actinomycetota</taxon>
        <taxon>Actinomycetes</taxon>
        <taxon>Mycobacteriales</taxon>
        <taxon>Tsukamurellaceae</taxon>
        <taxon>Tsukamurella</taxon>
    </lineage>
</organism>
<dbReference type="Proteomes" id="UP001500635">
    <property type="component" value="Unassembled WGS sequence"/>
</dbReference>
<proteinExistence type="predicted"/>
<name>A0ABP8KJF4_9ACTN</name>
<gene>
    <name evidence="1" type="ORF">GCM10023147_51970</name>
</gene>
<protein>
    <submittedName>
        <fullName evidence="1">Uncharacterized protein</fullName>
    </submittedName>
</protein>
<keyword evidence="2" id="KW-1185">Reference proteome</keyword>
<comment type="caution">
    <text evidence="1">The sequence shown here is derived from an EMBL/GenBank/DDBJ whole genome shotgun (WGS) entry which is preliminary data.</text>
</comment>
<dbReference type="EMBL" id="BAABFR010000196">
    <property type="protein sequence ID" value="GAA4407916.1"/>
    <property type="molecule type" value="Genomic_DNA"/>
</dbReference>
<reference evidence="2" key="1">
    <citation type="journal article" date="2019" name="Int. J. Syst. Evol. Microbiol.">
        <title>The Global Catalogue of Microorganisms (GCM) 10K type strain sequencing project: providing services to taxonomists for standard genome sequencing and annotation.</title>
        <authorList>
            <consortium name="The Broad Institute Genomics Platform"/>
            <consortium name="The Broad Institute Genome Sequencing Center for Infectious Disease"/>
            <person name="Wu L."/>
            <person name="Ma J."/>
        </authorList>
    </citation>
    <scope>NUCLEOTIDE SEQUENCE [LARGE SCALE GENOMIC DNA]</scope>
    <source>
        <strain evidence="2">JCM 17688</strain>
    </source>
</reference>
<dbReference type="Gene3D" id="3.30.1360.40">
    <property type="match status" value="1"/>
</dbReference>
<evidence type="ECO:0000313" key="2">
    <source>
        <dbReference type="Proteomes" id="UP001500635"/>
    </source>
</evidence>